<proteinExistence type="predicted"/>
<keyword evidence="2" id="KW-1185">Reference proteome</keyword>
<protein>
    <submittedName>
        <fullName evidence="1">Uncharacterized protein</fullName>
    </submittedName>
</protein>
<accession>A0ABN9T0D4</accession>
<feature type="non-terminal residue" evidence="1">
    <location>
        <position position="102"/>
    </location>
</feature>
<organism evidence="1 2">
    <name type="scientific">Prorocentrum cordatum</name>
    <dbReference type="NCBI Taxonomy" id="2364126"/>
    <lineage>
        <taxon>Eukaryota</taxon>
        <taxon>Sar</taxon>
        <taxon>Alveolata</taxon>
        <taxon>Dinophyceae</taxon>
        <taxon>Prorocentrales</taxon>
        <taxon>Prorocentraceae</taxon>
        <taxon>Prorocentrum</taxon>
    </lineage>
</organism>
<gene>
    <name evidence="1" type="ORF">PCOR1329_LOCUS34290</name>
</gene>
<sequence>KSLLLMAGQEFSVKRCELTVDRPGDDGEPGLYVGILEFHVDSELKAKGEYTLEYGGEGAYRPLLKLNMDSRPSECQGEAAKFFGGYLAKEWETSADRPGGQE</sequence>
<reference evidence="1" key="1">
    <citation type="submission" date="2023-10" db="EMBL/GenBank/DDBJ databases">
        <authorList>
            <person name="Chen Y."/>
            <person name="Shah S."/>
            <person name="Dougan E. K."/>
            <person name="Thang M."/>
            <person name="Chan C."/>
        </authorList>
    </citation>
    <scope>NUCLEOTIDE SEQUENCE [LARGE SCALE GENOMIC DNA]</scope>
</reference>
<feature type="non-terminal residue" evidence="1">
    <location>
        <position position="1"/>
    </location>
</feature>
<evidence type="ECO:0000313" key="1">
    <source>
        <dbReference type="EMBL" id="CAK0838314.1"/>
    </source>
</evidence>
<dbReference type="EMBL" id="CAUYUJ010014215">
    <property type="protein sequence ID" value="CAK0838314.1"/>
    <property type="molecule type" value="Genomic_DNA"/>
</dbReference>
<dbReference type="Proteomes" id="UP001189429">
    <property type="component" value="Unassembled WGS sequence"/>
</dbReference>
<name>A0ABN9T0D4_9DINO</name>
<comment type="caution">
    <text evidence="1">The sequence shown here is derived from an EMBL/GenBank/DDBJ whole genome shotgun (WGS) entry which is preliminary data.</text>
</comment>
<evidence type="ECO:0000313" key="2">
    <source>
        <dbReference type="Proteomes" id="UP001189429"/>
    </source>
</evidence>